<feature type="region of interest" description="Disordered" evidence="1">
    <location>
        <begin position="161"/>
        <end position="198"/>
    </location>
</feature>
<feature type="region of interest" description="Disordered" evidence="1">
    <location>
        <begin position="54"/>
        <end position="86"/>
    </location>
</feature>
<feature type="compositionally biased region" description="Basic and acidic residues" evidence="1">
    <location>
        <begin position="54"/>
        <end position="68"/>
    </location>
</feature>
<accession>A0A378UZ21</accession>
<dbReference type="GO" id="GO:0045552">
    <property type="term" value="F:dihydroflavanol 4-reductase activity"/>
    <property type="evidence" value="ECO:0007669"/>
    <property type="project" value="UniProtKB-EC"/>
</dbReference>
<feature type="domain" description="Thioester reductase (TE)" evidence="2">
    <location>
        <begin position="88"/>
        <end position="155"/>
    </location>
</feature>
<dbReference type="EC" id="1.1.1.219" evidence="3"/>
<organism evidence="3 4">
    <name type="scientific">Mycolicibacterium fortuitum</name>
    <name type="common">Mycobacterium fortuitum</name>
    <dbReference type="NCBI Taxonomy" id="1766"/>
    <lineage>
        <taxon>Bacteria</taxon>
        <taxon>Bacillati</taxon>
        <taxon>Actinomycetota</taxon>
        <taxon>Actinomycetes</taxon>
        <taxon>Mycobacteriales</taxon>
        <taxon>Mycobacteriaceae</taxon>
        <taxon>Mycolicibacterium</taxon>
    </lineage>
</organism>
<dbReference type="Pfam" id="PF07993">
    <property type="entry name" value="NAD_binding_4"/>
    <property type="match status" value="1"/>
</dbReference>
<dbReference type="EMBL" id="UGQY01000004">
    <property type="protein sequence ID" value="SUA02609.1"/>
    <property type="molecule type" value="Genomic_DNA"/>
</dbReference>
<keyword evidence="3" id="KW-0560">Oxidoreductase</keyword>
<gene>
    <name evidence="3" type="primary">dfrA_2</name>
    <name evidence="3" type="ORF">NCTC1542_04078</name>
</gene>
<proteinExistence type="predicted"/>
<evidence type="ECO:0000313" key="3">
    <source>
        <dbReference type="EMBL" id="SUA02609.1"/>
    </source>
</evidence>
<dbReference type="SUPFAM" id="SSF51735">
    <property type="entry name" value="NAD(P)-binding Rossmann-fold domains"/>
    <property type="match status" value="1"/>
</dbReference>
<name>A0A378UZ21_MYCFO</name>
<dbReference type="InterPro" id="IPR013120">
    <property type="entry name" value="FAR_NAD-bd"/>
</dbReference>
<evidence type="ECO:0000313" key="4">
    <source>
        <dbReference type="Proteomes" id="UP000255389"/>
    </source>
</evidence>
<evidence type="ECO:0000259" key="2">
    <source>
        <dbReference type="Pfam" id="PF07993"/>
    </source>
</evidence>
<dbReference type="InterPro" id="IPR036291">
    <property type="entry name" value="NAD(P)-bd_dom_sf"/>
</dbReference>
<reference evidence="3 4" key="1">
    <citation type="submission" date="2018-06" db="EMBL/GenBank/DDBJ databases">
        <authorList>
            <consortium name="Pathogen Informatics"/>
            <person name="Doyle S."/>
        </authorList>
    </citation>
    <scope>NUCLEOTIDE SEQUENCE [LARGE SCALE GENOMIC DNA]</scope>
    <source>
        <strain evidence="3 4">NCTC1542</strain>
    </source>
</reference>
<dbReference type="AlphaFoldDB" id="A0A378UZ21"/>
<feature type="compositionally biased region" description="Basic and acidic residues" evidence="1">
    <location>
        <begin position="77"/>
        <end position="86"/>
    </location>
</feature>
<dbReference type="Gene3D" id="3.40.50.720">
    <property type="entry name" value="NAD(P)-binding Rossmann-like Domain"/>
    <property type="match status" value="1"/>
</dbReference>
<sequence>MRPCGGFGRRRRGGPCRHHRCGQCPCGHAGHLAGVSPRRHSFAEFAPGPHHLEHQRAGHLSRGTERAAPRGPASRTRVVDGGHRISPDGVVADERFDVRDSVLDNVYAATKRAGERVMLDFGERGLDVVVVNPAAVFVPTAGPPRSWQALVTAARRGLLRGVPPVGQRSAQPGTSSPAPPPRWSRADPVSGTSCPAST</sequence>
<dbReference type="Proteomes" id="UP000255389">
    <property type="component" value="Unassembled WGS sequence"/>
</dbReference>
<protein>
    <submittedName>
        <fullName evidence="3">Dihydroflavonol-4-reductase</fullName>
        <ecNumber evidence="3">1.1.1.219</ecNumber>
    </submittedName>
</protein>
<evidence type="ECO:0000256" key="1">
    <source>
        <dbReference type="SAM" id="MobiDB-lite"/>
    </source>
</evidence>